<feature type="modified residue" description="4-aspartylphosphate" evidence="8">
    <location>
        <position position="52"/>
    </location>
</feature>
<evidence type="ECO:0000256" key="5">
    <source>
        <dbReference type="ARBA" id="ARBA00023015"/>
    </source>
</evidence>
<protein>
    <submittedName>
        <fullName evidence="12">Response regulator</fullName>
    </submittedName>
</protein>
<dbReference type="CDD" id="cd00383">
    <property type="entry name" value="trans_reg_C"/>
    <property type="match status" value="1"/>
</dbReference>
<dbReference type="InterPro" id="IPR036388">
    <property type="entry name" value="WH-like_DNA-bd_sf"/>
</dbReference>
<evidence type="ECO:0000313" key="13">
    <source>
        <dbReference type="Proteomes" id="UP001595840"/>
    </source>
</evidence>
<dbReference type="Proteomes" id="UP001595840">
    <property type="component" value="Unassembled WGS sequence"/>
</dbReference>
<feature type="domain" description="OmpR/PhoB-type" evidence="11">
    <location>
        <begin position="134"/>
        <end position="233"/>
    </location>
</feature>
<keyword evidence="2" id="KW-0963">Cytoplasm</keyword>
<evidence type="ECO:0000259" key="10">
    <source>
        <dbReference type="PROSITE" id="PS50110"/>
    </source>
</evidence>
<dbReference type="SMART" id="SM00862">
    <property type="entry name" value="Trans_reg_C"/>
    <property type="match status" value="1"/>
</dbReference>
<dbReference type="SMART" id="SM00448">
    <property type="entry name" value="REC"/>
    <property type="match status" value="1"/>
</dbReference>
<dbReference type="PANTHER" id="PTHR48111">
    <property type="entry name" value="REGULATOR OF RPOS"/>
    <property type="match status" value="1"/>
</dbReference>
<dbReference type="SUPFAM" id="SSF52172">
    <property type="entry name" value="CheY-like"/>
    <property type="match status" value="1"/>
</dbReference>
<proteinExistence type="predicted"/>
<gene>
    <name evidence="12" type="ORF">ACFOX3_17870</name>
</gene>
<reference evidence="13" key="1">
    <citation type="journal article" date="2019" name="Int. J. Syst. Evol. Microbiol.">
        <title>The Global Catalogue of Microorganisms (GCM) 10K type strain sequencing project: providing services to taxonomists for standard genome sequencing and annotation.</title>
        <authorList>
            <consortium name="The Broad Institute Genomics Platform"/>
            <consortium name="The Broad Institute Genome Sequencing Center for Infectious Disease"/>
            <person name="Wu L."/>
            <person name="Ma J."/>
        </authorList>
    </citation>
    <scope>NUCLEOTIDE SEQUENCE [LARGE SCALE GENOMIC DNA]</scope>
    <source>
        <strain evidence="13">CECT 8570</strain>
    </source>
</reference>
<dbReference type="Pfam" id="PF00486">
    <property type="entry name" value="Trans_reg_C"/>
    <property type="match status" value="1"/>
</dbReference>
<evidence type="ECO:0000256" key="3">
    <source>
        <dbReference type="ARBA" id="ARBA00022553"/>
    </source>
</evidence>
<evidence type="ECO:0000256" key="2">
    <source>
        <dbReference type="ARBA" id="ARBA00022490"/>
    </source>
</evidence>
<dbReference type="RefSeq" id="WP_290262530.1">
    <property type="nucleotide sequence ID" value="NZ_JAUFQG010000004.1"/>
</dbReference>
<dbReference type="PROSITE" id="PS51755">
    <property type="entry name" value="OMPR_PHOB"/>
    <property type="match status" value="1"/>
</dbReference>
<organism evidence="12 13">
    <name type="scientific">Simiduia curdlanivorans</name>
    <dbReference type="NCBI Taxonomy" id="1492769"/>
    <lineage>
        <taxon>Bacteria</taxon>
        <taxon>Pseudomonadati</taxon>
        <taxon>Pseudomonadota</taxon>
        <taxon>Gammaproteobacteria</taxon>
        <taxon>Cellvibrionales</taxon>
        <taxon>Cellvibrionaceae</taxon>
        <taxon>Simiduia</taxon>
    </lineage>
</organism>
<dbReference type="InterPro" id="IPR011006">
    <property type="entry name" value="CheY-like_superfamily"/>
</dbReference>
<keyword evidence="7" id="KW-0804">Transcription</keyword>
<keyword evidence="6 9" id="KW-0238">DNA-binding</keyword>
<keyword evidence="13" id="KW-1185">Reference proteome</keyword>
<feature type="DNA-binding region" description="OmpR/PhoB-type" evidence="9">
    <location>
        <begin position="134"/>
        <end position="233"/>
    </location>
</feature>
<dbReference type="EMBL" id="JBHSCX010000021">
    <property type="protein sequence ID" value="MFC4364184.1"/>
    <property type="molecule type" value="Genomic_DNA"/>
</dbReference>
<dbReference type="InterPro" id="IPR001789">
    <property type="entry name" value="Sig_transdc_resp-reg_receiver"/>
</dbReference>
<evidence type="ECO:0000256" key="6">
    <source>
        <dbReference type="ARBA" id="ARBA00023125"/>
    </source>
</evidence>
<dbReference type="SUPFAM" id="SSF46894">
    <property type="entry name" value="C-terminal effector domain of the bipartite response regulators"/>
    <property type="match status" value="1"/>
</dbReference>
<accession>A0ABV8V9K1</accession>
<dbReference type="InterPro" id="IPR058124">
    <property type="entry name" value="CpxR-like_REC"/>
</dbReference>
<evidence type="ECO:0000313" key="12">
    <source>
        <dbReference type="EMBL" id="MFC4364184.1"/>
    </source>
</evidence>
<dbReference type="InterPro" id="IPR001867">
    <property type="entry name" value="OmpR/PhoB-type_DNA-bd"/>
</dbReference>
<name>A0ABV8V9K1_9GAMM</name>
<dbReference type="InterPro" id="IPR039420">
    <property type="entry name" value="WalR-like"/>
</dbReference>
<dbReference type="PANTHER" id="PTHR48111:SF39">
    <property type="entry name" value="TRANSCRIPTIONAL REGULATORY PROTEIN CPXR"/>
    <property type="match status" value="1"/>
</dbReference>
<dbReference type="CDD" id="cd17623">
    <property type="entry name" value="REC_OmpR_CpxR"/>
    <property type="match status" value="1"/>
</dbReference>
<feature type="domain" description="Response regulatory" evidence="10">
    <location>
        <begin position="3"/>
        <end position="116"/>
    </location>
</feature>
<evidence type="ECO:0000256" key="7">
    <source>
        <dbReference type="ARBA" id="ARBA00023163"/>
    </source>
</evidence>
<evidence type="ECO:0000256" key="8">
    <source>
        <dbReference type="PROSITE-ProRule" id="PRU00169"/>
    </source>
</evidence>
<evidence type="ECO:0000259" key="11">
    <source>
        <dbReference type="PROSITE" id="PS51755"/>
    </source>
</evidence>
<comment type="subcellular location">
    <subcellularLocation>
        <location evidence="1">Cytoplasm</location>
    </subcellularLocation>
</comment>
<dbReference type="InterPro" id="IPR016032">
    <property type="entry name" value="Sig_transdc_resp-reg_C-effctor"/>
</dbReference>
<dbReference type="Gene3D" id="1.10.10.10">
    <property type="entry name" value="Winged helix-like DNA-binding domain superfamily/Winged helix DNA-binding domain"/>
    <property type="match status" value="1"/>
</dbReference>
<keyword evidence="3 8" id="KW-0597">Phosphoprotein</keyword>
<dbReference type="Gene3D" id="3.40.50.2300">
    <property type="match status" value="1"/>
</dbReference>
<evidence type="ECO:0000256" key="1">
    <source>
        <dbReference type="ARBA" id="ARBA00004496"/>
    </source>
</evidence>
<dbReference type="PROSITE" id="PS50110">
    <property type="entry name" value="RESPONSE_REGULATORY"/>
    <property type="match status" value="1"/>
</dbReference>
<sequence length="237" mass="26093">MHSLLLVDDDQELCDLLASYLRAEGYQVCVRHTGLEAAEELAKNSYSLMVLDVMMPEMTGMELLKKLGGFNSTPILMLTAKGDPVDRILGLELGADDYLAKPCNPRELLARIRAILRRSEAAKKQVTETSNNTKSSRQVGEITLLPGNRSALYGETKLELTGAEYTVLELLVDSAGEVLSKDTLTEQALGRKLTAYDRSIDVHVSNIRKKIQQLGGHKDLIINIRGAGYMLTVESSQ</sequence>
<dbReference type="Pfam" id="PF00072">
    <property type="entry name" value="Response_reg"/>
    <property type="match status" value="1"/>
</dbReference>
<dbReference type="Gene3D" id="6.10.250.690">
    <property type="match status" value="1"/>
</dbReference>
<keyword evidence="4" id="KW-0902">Two-component regulatory system</keyword>
<keyword evidence="5" id="KW-0805">Transcription regulation</keyword>
<evidence type="ECO:0000256" key="9">
    <source>
        <dbReference type="PROSITE-ProRule" id="PRU01091"/>
    </source>
</evidence>
<evidence type="ECO:0000256" key="4">
    <source>
        <dbReference type="ARBA" id="ARBA00023012"/>
    </source>
</evidence>
<comment type="caution">
    <text evidence="12">The sequence shown here is derived from an EMBL/GenBank/DDBJ whole genome shotgun (WGS) entry which is preliminary data.</text>
</comment>